<dbReference type="EMBL" id="JACYTQ010000007">
    <property type="protein sequence ID" value="MBD8490475.1"/>
    <property type="molecule type" value="Genomic_DNA"/>
</dbReference>
<dbReference type="CDD" id="cd13128">
    <property type="entry name" value="MATE_Wzx_like"/>
    <property type="match status" value="1"/>
</dbReference>
<comment type="caution">
    <text evidence="7">The sequence shown here is derived from an EMBL/GenBank/DDBJ whole genome shotgun (WGS) entry which is preliminary data.</text>
</comment>
<feature type="transmembrane region" description="Helical" evidence="6">
    <location>
        <begin position="319"/>
        <end position="340"/>
    </location>
</feature>
<comment type="subcellular location">
    <subcellularLocation>
        <location evidence="1">Cell membrane</location>
        <topology evidence="1">Multi-pass membrane protein</topology>
    </subcellularLocation>
</comment>
<evidence type="ECO:0000256" key="5">
    <source>
        <dbReference type="ARBA" id="ARBA00023136"/>
    </source>
</evidence>
<feature type="transmembrane region" description="Helical" evidence="6">
    <location>
        <begin position="292"/>
        <end position="313"/>
    </location>
</feature>
<evidence type="ECO:0000256" key="2">
    <source>
        <dbReference type="ARBA" id="ARBA00022475"/>
    </source>
</evidence>
<accession>A0ABR9ARA6</accession>
<feature type="transmembrane region" description="Helical" evidence="6">
    <location>
        <begin position="147"/>
        <end position="164"/>
    </location>
</feature>
<feature type="transmembrane region" description="Helical" evidence="6">
    <location>
        <begin position="80"/>
        <end position="100"/>
    </location>
</feature>
<keyword evidence="8" id="KW-1185">Reference proteome</keyword>
<dbReference type="PANTHER" id="PTHR30250:SF11">
    <property type="entry name" value="O-ANTIGEN TRANSPORTER-RELATED"/>
    <property type="match status" value="1"/>
</dbReference>
<dbReference type="InterPro" id="IPR050833">
    <property type="entry name" value="Poly_Biosynth_Transport"/>
</dbReference>
<evidence type="ECO:0000256" key="1">
    <source>
        <dbReference type="ARBA" id="ARBA00004651"/>
    </source>
</evidence>
<proteinExistence type="predicted"/>
<evidence type="ECO:0000256" key="3">
    <source>
        <dbReference type="ARBA" id="ARBA00022692"/>
    </source>
</evidence>
<dbReference type="Proteomes" id="UP000647133">
    <property type="component" value="Unassembled WGS sequence"/>
</dbReference>
<name>A0ABR9ARA6_9BACT</name>
<keyword evidence="5 6" id="KW-0472">Membrane</keyword>
<sequence>MASFIKDLASVALSKGGVITFSLVRTIVIARWLGPELNGTIAALAVYPSIFMTIGSLGIRQSTAYYVGQKIYDEKKIQSSIIQLWWLSTIFCLISSYLLIKYFSKSSENNFLVLLAIAPIPFNLLTTYISGLFLGKNEIVKFNKVNWLPKFITMLATILFVIALKMSIDGAMMSAIIGPLVMSVVLLKTADFKGVKLFDFDWKILKSMLSLGSVYAIALLVINLNYKIDVVILDKMSSDFETGIYSKGQSLVEYLWHIPMLLSTIIFARSATAKDGKKFSLKVAQLLRVSCLIIGLASIILVLNASTIINLLYGKSFAPSAEVLVILIPGVLLLTIFKVLNMDLAGKGKPWISLKAMVPALIINVILNILLIPTYGAKGAAFASTVSYTFAAILFLFIYSKLCKIPIKEIIRYKKEDFTFIESIKNKVFKST</sequence>
<keyword evidence="2" id="KW-1003">Cell membrane</keyword>
<evidence type="ECO:0000313" key="8">
    <source>
        <dbReference type="Proteomes" id="UP000647133"/>
    </source>
</evidence>
<evidence type="ECO:0000256" key="6">
    <source>
        <dbReference type="SAM" id="Phobius"/>
    </source>
</evidence>
<evidence type="ECO:0000313" key="7">
    <source>
        <dbReference type="EMBL" id="MBD8490475.1"/>
    </source>
</evidence>
<feature type="transmembrane region" description="Helical" evidence="6">
    <location>
        <begin position="39"/>
        <end position="59"/>
    </location>
</feature>
<keyword evidence="3 6" id="KW-0812">Transmembrane</keyword>
<feature type="transmembrane region" description="Helical" evidence="6">
    <location>
        <begin position="112"/>
        <end position="135"/>
    </location>
</feature>
<dbReference type="PANTHER" id="PTHR30250">
    <property type="entry name" value="PST FAMILY PREDICTED COLANIC ACID TRANSPORTER"/>
    <property type="match status" value="1"/>
</dbReference>
<reference evidence="7 8" key="1">
    <citation type="submission" date="2020-09" db="EMBL/GenBank/DDBJ databases">
        <title>Echinicola sp. CAU 1574 isolated from sand of Sido Beach.</title>
        <authorList>
            <person name="Kim W."/>
        </authorList>
    </citation>
    <scope>NUCLEOTIDE SEQUENCE [LARGE SCALE GENOMIC DNA]</scope>
    <source>
        <strain evidence="7 8">CAU 1574</strain>
    </source>
</reference>
<dbReference type="Pfam" id="PF13440">
    <property type="entry name" value="Polysacc_synt_3"/>
    <property type="match status" value="1"/>
</dbReference>
<feature type="transmembrane region" description="Helical" evidence="6">
    <location>
        <begin position="170"/>
        <end position="187"/>
    </location>
</feature>
<evidence type="ECO:0000256" key="4">
    <source>
        <dbReference type="ARBA" id="ARBA00022989"/>
    </source>
</evidence>
<feature type="transmembrane region" description="Helical" evidence="6">
    <location>
        <begin position="12"/>
        <end position="33"/>
    </location>
</feature>
<keyword evidence="4 6" id="KW-1133">Transmembrane helix</keyword>
<gene>
    <name evidence="7" type="ORF">IFO69_17115</name>
</gene>
<dbReference type="RefSeq" id="WP_192011356.1">
    <property type="nucleotide sequence ID" value="NZ_JACYTQ010000007.1"/>
</dbReference>
<organism evidence="7 8">
    <name type="scientific">Echinicola arenosa</name>
    <dbReference type="NCBI Taxonomy" id="2774144"/>
    <lineage>
        <taxon>Bacteria</taxon>
        <taxon>Pseudomonadati</taxon>
        <taxon>Bacteroidota</taxon>
        <taxon>Cytophagia</taxon>
        <taxon>Cytophagales</taxon>
        <taxon>Cyclobacteriaceae</taxon>
        <taxon>Echinicola</taxon>
    </lineage>
</organism>
<feature type="transmembrane region" description="Helical" evidence="6">
    <location>
        <begin position="379"/>
        <end position="399"/>
    </location>
</feature>
<feature type="transmembrane region" description="Helical" evidence="6">
    <location>
        <begin position="352"/>
        <end position="373"/>
    </location>
</feature>
<feature type="transmembrane region" description="Helical" evidence="6">
    <location>
        <begin position="254"/>
        <end position="271"/>
    </location>
</feature>
<protein>
    <submittedName>
        <fullName evidence="7">Flippase</fullName>
    </submittedName>
</protein>
<feature type="transmembrane region" description="Helical" evidence="6">
    <location>
        <begin position="208"/>
        <end position="226"/>
    </location>
</feature>